<evidence type="ECO:0000256" key="3">
    <source>
        <dbReference type="ARBA" id="ARBA00023015"/>
    </source>
</evidence>
<protein>
    <submittedName>
        <fullName evidence="7">DNA-binding transcriptional MocR family regulator</fullName>
    </submittedName>
</protein>
<keyword evidence="4 7" id="KW-0238">DNA-binding</keyword>
<dbReference type="InterPro" id="IPR036390">
    <property type="entry name" value="WH_DNA-bd_sf"/>
</dbReference>
<dbReference type="InterPro" id="IPR015424">
    <property type="entry name" value="PyrdxlP-dep_Trfase"/>
</dbReference>
<comment type="similarity">
    <text evidence="1">In the C-terminal section; belongs to the class-I pyridoxal-phosphate-dependent aminotransferase family.</text>
</comment>
<evidence type="ECO:0000256" key="1">
    <source>
        <dbReference type="ARBA" id="ARBA00005384"/>
    </source>
</evidence>
<organism evidence="7 8">
    <name type="scientific">Shinella fusca</name>
    <dbReference type="NCBI Taxonomy" id="544480"/>
    <lineage>
        <taxon>Bacteria</taxon>
        <taxon>Pseudomonadati</taxon>
        <taxon>Pseudomonadota</taxon>
        <taxon>Alphaproteobacteria</taxon>
        <taxon>Hyphomicrobiales</taxon>
        <taxon>Rhizobiaceae</taxon>
        <taxon>Shinella</taxon>
    </lineage>
</organism>
<dbReference type="CDD" id="cd00609">
    <property type="entry name" value="AAT_like"/>
    <property type="match status" value="1"/>
</dbReference>
<dbReference type="InterPro" id="IPR015421">
    <property type="entry name" value="PyrdxlP-dep_Trfase_major"/>
</dbReference>
<evidence type="ECO:0000256" key="4">
    <source>
        <dbReference type="ARBA" id="ARBA00023125"/>
    </source>
</evidence>
<evidence type="ECO:0000313" key="7">
    <source>
        <dbReference type="EMBL" id="MBB5041565.1"/>
    </source>
</evidence>
<dbReference type="PANTHER" id="PTHR46577:SF1">
    <property type="entry name" value="HTH-TYPE TRANSCRIPTIONAL REGULATORY PROTEIN GABR"/>
    <property type="match status" value="1"/>
</dbReference>
<dbReference type="AlphaFoldDB" id="A0A7W7YSW9"/>
<dbReference type="InterPro" id="IPR004839">
    <property type="entry name" value="Aminotransferase_I/II_large"/>
</dbReference>
<dbReference type="GO" id="GO:0030170">
    <property type="term" value="F:pyridoxal phosphate binding"/>
    <property type="evidence" value="ECO:0007669"/>
    <property type="project" value="InterPro"/>
</dbReference>
<dbReference type="Gene3D" id="1.10.10.10">
    <property type="entry name" value="Winged helix-like DNA-binding domain superfamily/Winged helix DNA-binding domain"/>
    <property type="match status" value="1"/>
</dbReference>
<evidence type="ECO:0000259" key="6">
    <source>
        <dbReference type="PROSITE" id="PS50949"/>
    </source>
</evidence>
<evidence type="ECO:0000313" key="8">
    <source>
        <dbReference type="Proteomes" id="UP000535406"/>
    </source>
</evidence>
<keyword evidence="5" id="KW-0804">Transcription</keyword>
<dbReference type="Pfam" id="PF00392">
    <property type="entry name" value="GntR"/>
    <property type="match status" value="1"/>
</dbReference>
<dbReference type="InterPro" id="IPR015422">
    <property type="entry name" value="PyrdxlP-dep_Trfase_small"/>
</dbReference>
<dbReference type="InterPro" id="IPR000524">
    <property type="entry name" value="Tscrpt_reg_HTH_GntR"/>
</dbReference>
<dbReference type="GO" id="GO:0003700">
    <property type="term" value="F:DNA-binding transcription factor activity"/>
    <property type="evidence" value="ECO:0007669"/>
    <property type="project" value="InterPro"/>
</dbReference>
<dbReference type="Pfam" id="PF00155">
    <property type="entry name" value="Aminotran_1_2"/>
    <property type="match status" value="1"/>
</dbReference>
<comment type="caution">
    <text evidence="7">The sequence shown here is derived from an EMBL/GenBank/DDBJ whole genome shotgun (WGS) entry which is preliminary data.</text>
</comment>
<dbReference type="PANTHER" id="PTHR46577">
    <property type="entry name" value="HTH-TYPE TRANSCRIPTIONAL REGULATORY PROTEIN GABR"/>
    <property type="match status" value="1"/>
</dbReference>
<name>A0A7W7YSW9_9HYPH</name>
<evidence type="ECO:0000256" key="2">
    <source>
        <dbReference type="ARBA" id="ARBA00022898"/>
    </source>
</evidence>
<dbReference type="PROSITE" id="PS50949">
    <property type="entry name" value="HTH_GNTR"/>
    <property type="match status" value="1"/>
</dbReference>
<accession>A0A7W7YSW9</accession>
<gene>
    <name evidence="7" type="ORF">HNQ66_000948</name>
</gene>
<dbReference type="SUPFAM" id="SSF53383">
    <property type="entry name" value="PLP-dependent transferases"/>
    <property type="match status" value="1"/>
</dbReference>
<dbReference type="RefSeq" id="WP_184141411.1">
    <property type="nucleotide sequence ID" value="NZ_JACHIK010000003.1"/>
</dbReference>
<feature type="domain" description="HTH gntR-type" evidence="6">
    <location>
        <begin position="13"/>
        <end position="81"/>
    </location>
</feature>
<keyword evidence="3" id="KW-0805">Transcription regulation</keyword>
<dbReference type="Gene3D" id="3.40.640.10">
    <property type="entry name" value="Type I PLP-dependent aspartate aminotransferase-like (Major domain)"/>
    <property type="match status" value="1"/>
</dbReference>
<dbReference type="EMBL" id="JACHIK010000003">
    <property type="protein sequence ID" value="MBB5041565.1"/>
    <property type="molecule type" value="Genomic_DNA"/>
</dbReference>
<dbReference type="SMART" id="SM00345">
    <property type="entry name" value="HTH_GNTR"/>
    <property type="match status" value="1"/>
</dbReference>
<keyword evidence="8" id="KW-1185">Reference proteome</keyword>
<reference evidence="7 8" key="1">
    <citation type="submission" date="2020-08" db="EMBL/GenBank/DDBJ databases">
        <title>Genomic Encyclopedia of Type Strains, Phase IV (KMG-IV): sequencing the most valuable type-strain genomes for metagenomic binning, comparative biology and taxonomic classification.</title>
        <authorList>
            <person name="Goeker M."/>
        </authorList>
    </citation>
    <scope>NUCLEOTIDE SEQUENCE [LARGE SCALE GENOMIC DNA]</scope>
    <source>
        <strain evidence="7 8">DSM 21319</strain>
    </source>
</reference>
<sequence>MTNWLPDLQASDGPLYVRIADQIEQAIHAGSLAAGSKLPPQRNLAYDIGVTIGTISRAYSMVRERGLVSGEVGRGTYVLGTTEEEEAPAAVDPVSARLSGTRAAHAPPGKLRFDTTAATDVGQSAAITDILSGICRDMPNEIASYTRNFPAHWMEAGRRWLRHGDWQPGIDSIVPTLGAHAAVIAAVSVITAPGDRIVFEHVTYSQISRGIALLGRQTALVESDEHGVIPEDFERVCLQQHPKLAFLMSSAQNPTLATLPEDRRRAIAAIAKRHNVFLVEDNLYGATTGGDVPLIAEIAPDRTFLVGGLSKSVAAGVRGGWIACPPHLAQRVRIAHKMVSGGLPFLLAELASRLVLSGTADTIRTKVSEEVGAREAEARAILAGLDFNSHPRVPFLWLKLPDPWLAGTFRQAAFAEDILIDDEDEFKAGRTEKTFYRVRVGFSSPESRAEVAAGFRRLRNLLTHGPTGYDSPA</sequence>
<dbReference type="Gene3D" id="3.90.1150.10">
    <property type="entry name" value="Aspartate Aminotransferase, domain 1"/>
    <property type="match status" value="1"/>
</dbReference>
<evidence type="ECO:0000256" key="5">
    <source>
        <dbReference type="ARBA" id="ARBA00023163"/>
    </source>
</evidence>
<dbReference type="InterPro" id="IPR036388">
    <property type="entry name" value="WH-like_DNA-bd_sf"/>
</dbReference>
<dbReference type="SUPFAM" id="SSF46785">
    <property type="entry name" value="Winged helix' DNA-binding domain"/>
    <property type="match status" value="1"/>
</dbReference>
<keyword evidence="2" id="KW-0663">Pyridoxal phosphate</keyword>
<dbReference type="InterPro" id="IPR051446">
    <property type="entry name" value="HTH_trans_reg/aminotransferase"/>
</dbReference>
<dbReference type="GO" id="GO:0003677">
    <property type="term" value="F:DNA binding"/>
    <property type="evidence" value="ECO:0007669"/>
    <property type="project" value="UniProtKB-KW"/>
</dbReference>
<dbReference type="Proteomes" id="UP000535406">
    <property type="component" value="Unassembled WGS sequence"/>
</dbReference>
<dbReference type="CDD" id="cd07377">
    <property type="entry name" value="WHTH_GntR"/>
    <property type="match status" value="1"/>
</dbReference>
<proteinExistence type="inferred from homology"/>